<reference evidence="2 3" key="1">
    <citation type="submission" date="2024-02" db="EMBL/GenBank/DDBJ databases">
        <authorList>
            <person name="Chen Y."/>
            <person name="Shah S."/>
            <person name="Dougan E. K."/>
            <person name="Thang M."/>
            <person name="Chan C."/>
        </authorList>
    </citation>
    <scope>NUCLEOTIDE SEQUENCE [LARGE SCALE GENOMIC DNA]</scope>
</reference>
<protein>
    <submittedName>
        <fullName evidence="2">ATP-dependent DNA helicase</fullName>
    </submittedName>
</protein>
<organism evidence="2 3">
    <name type="scientific">Durusdinium trenchii</name>
    <dbReference type="NCBI Taxonomy" id="1381693"/>
    <lineage>
        <taxon>Eukaryota</taxon>
        <taxon>Sar</taxon>
        <taxon>Alveolata</taxon>
        <taxon>Dinophyceae</taxon>
        <taxon>Suessiales</taxon>
        <taxon>Symbiodiniaceae</taxon>
        <taxon>Durusdinium</taxon>
    </lineage>
</organism>
<keyword evidence="2" id="KW-0067">ATP-binding</keyword>
<gene>
    <name evidence="2" type="ORF">SCF082_LOCUS32098</name>
</gene>
<keyword evidence="2" id="KW-0547">Nucleotide-binding</keyword>
<sequence length="1288" mass="142398">MAASGPNAAAGQWNADARLVACIRCGASLVKRGGSGLSILCLVKEAALQAHPDFAQVPPDTRVCVRAVRAERSVPNREYEALAIGRKDWSVLEAGPCIMDVCAQRYGTGKKPLHFLEREAEGAMTEVWQAAVQGFPSRSEQTVDILLCCGWNCEASLLPVENFAAGQLIRCETWKDFMREALTQVLERPPFFDVARWLPSPPAVLYQTYKEDHAPARSMCERRASGLTRRFVNDAECREDVAALGGQWLLDKYDSYQRGSHRCDMWRYIRLCLNGGNYVDIKMALAQPWEATLATSLAEANATAEGRNCARKCQQAGKGLAHPSGTAGDRSLAQVCVAGQGLAQPSGGSGDRSLAQVCAADTQQVVGDADLGPTPYVILSIGANGEHIYQGNSWHVSQSHPLLVHALQEVLRKEEKHLKKRYLLFCEQLWKALSKDLEQAPKPGWNYTQTWGPVYLFQETHRKGFGKKGKQWEDAAGVSMPVDGRFMEMAGGKGVYAATRAWNWSHGFEEVGGGERAPTGEVGTSAAVEEAPEGLTQGKFQGILAAAAQPWYDGLTEAETATFVGMGLCLSQRQDGAGPSQAAPTPALRAQHSRGVRLSRQRPPVVLLESLGIHKFVGGTTTTTRRTFRLQHVVPGQPVDPPPIDGFQFGRDFVWRHQLPEMQRDLVRLPVRVATKAAADHYLVRRPAPLVPYPTAAPLPKADMAKADQCRILNVHDVDTSWVDLPTVQRLTAEQTQCLQAILERCIVEHQEERQNAPQRSEPFCAILRGAALIEGITLHSFADMRVKGAKHKPDAHTSMQRFVKFQRLRWLIIDECSAAVLEVLAALEKHLQDGVWPKNSWKCRKSGVARPFAGLNVLSLAVAALQKILWTHNQNNVQHLFELTKEHRCTDPWLSAILRAARRGALDQELWSFLHGYPTLHPGSWQPAADTCGCKNPTCEGLPKIWTQEVLHGTDARTWAAHLGNECNVCSAERRRRCIVAEASDFGPNPKDPKFLHAPFIHGLNAAKYVAALLRARWVAAEQNQLLLWAVAQDTPLFHTDPDTDVHELRRRKQNWLQRHDQSTGGIMGLLPLLPNMPARIAQTLPELKPFGLFKNTRGQLYNWTLHPEDVAAIQTCTDSEWALHHLPTCIFVAVPGATWQHRPGLPAGVACIRPGVQHWQLEAHGHATVARKGIPIACDYAGTAHSFMRATLDACSLDLGFLDSSASRDSQLSAYMCLSRVKRAEDVCVARNQGLLPIREFADNNTWDPVGVRRKPQNSSKPQRKCVHSAACLYTLRPRRGRGVRI</sequence>
<evidence type="ECO:0000256" key="1">
    <source>
        <dbReference type="SAM" id="MobiDB-lite"/>
    </source>
</evidence>
<accession>A0ABP0NBQ5</accession>
<dbReference type="GO" id="GO:0004386">
    <property type="term" value="F:helicase activity"/>
    <property type="evidence" value="ECO:0007669"/>
    <property type="project" value="UniProtKB-KW"/>
</dbReference>
<keyword evidence="2" id="KW-0347">Helicase</keyword>
<evidence type="ECO:0000313" key="2">
    <source>
        <dbReference type="EMBL" id="CAK9061210.1"/>
    </source>
</evidence>
<feature type="non-terminal residue" evidence="2">
    <location>
        <position position="1288"/>
    </location>
</feature>
<dbReference type="EMBL" id="CAXAMM010027635">
    <property type="protein sequence ID" value="CAK9061210.1"/>
    <property type="molecule type" value="Genomic_DNA"/>
</dbReference>
<evidence type="ECO:0000313" key="3">
    <source>
        <dbReference type="Proteomes" id="UP001642464"/>
    </source>
</evidence>
<feature type="region of interest" description="Disordered" evidence="1">
    <location>
        <begin position="574"/>
        <end position="596"/>
    </location>
</feature>
<keyword evidence="2" id="KW-0378">Hydrolase</keyword>
<keyword evidence="3" id="KW-1185">Reference proteome</keyword>
<comment type="caution">
    <text evidence="2">The sequence shown here is derived from an EMBL/GenBank/DDBJ whole genome shotgun (WGS) entry which is preliminary data.</text>
</comment>
<proteinExistence type="predicted"/>
<dbReference type="Proteomes" id="UP001642464">
    <property type="component" value="Unassembled WGS sequence"/>
</dbReference>
<name>A0ABP0NBQ5_9DINO</name>